<keyword evidence="8" id="KW-1185">Reference proteome</keyword>
<dbReference type="AlphaFoldDB" id="U2TKB6"/>
<accession>U2TKB6</accession>
<dbReference type="Gene3D" id="3.40.366.10">
    <property type="entry name" value="Malonyl-Coenzyme A Acyl Carrier Protein, domain 2"/>
    <property type="match status" value="1"/>
</dbReference>
<dbReference type="SUPFAM" id="SSF52151">
    <property type="entry name" value="FabD/lysophospholipase-like"/>
    <property type="match status" value="1"/>
</dbReference>
<evidence type="ECO:0000259" key="6">
    <source>
        <dbReference type="SMART" id="SM00827"/>
    </source>
</evidence>
<dbReference type="STRING" id="1125712.HMPREF1316_0966"/>
<comment type="caution">
    <text evidence="7">The sequence shown here is derived from an EMBL/GenBank/DDBJ whole genome shotgun (WGS) entry which is preliminary data.</text>
</comment>
<dbReference type="InterPro" id="IPR014043">
    <property type="entry name" value="Acyl_transferase_dom"/>
</dbReference>
<dbReference type="PATRIC" id="fig|1125712.3.peg.1807"/>
<evidence type="ECO:0000313" key="7">
    <source>
        <dbReference type="EMBL" id="ERL06900.1"/>
    </source>
</evidence>
<dbReference type="OrthoDB" id="9808669at2"/>
<dbReference type="PANTHER" id="PTHR42681">
    <property type="entry name" value="MALONYL-COA-ACYL CARRIER PROTEIN TRANSACYLASE, MITOCHONDRIAL"/>
    <property type="match status" value="1"/>
</dbReference>
<dbReference type="eggNOG" id="COG0331">
    <property type="taxonomic scope" value="Bacteria"/>
</dbReference>
<dbReference type="GO" id="GO:0005829">
    <property type="term" value="C:cytosol"/>
    <property type="evidence" value="ECO:0007669"/>
    <property type="project" value="TreeGrafter"/>
</dbReference>
<reference evidence="7 8" key="1">
    <citation type="submission" date="2013-08" db="EMBL/GenBank/DDBJ databases">
        <authorList>
            <person name="Durkin A.S."/>
            <person name="Haft D.R."/>
            <person name="McCorrison J."/>
            <person name="Torralba M."/>
            <person name="Gillis M."/>
            <person name="Haft D.H."/>
            <person name="Methe B."/>
            <person name="Sutton G."/>
            <person name="Nelson K.E."/>
        </authorList>
    </citation>
    <scope>NUCLEOTIDE SEQUENCE [LARGE SCALE GENOMIC DNA]</scope>
    <source>
        <strain evidence="7 8">F0195</strain>
    </source>
</reference>
<dbReference type="InterPro" id="IPR016036">
    <property type="entry name" value="Malonyl_transacylase_ACP-bd"/>
</dbReference>
<dbReference type="RefSeq" id="WP_021726639.1">
    <property type="nucleotide sequence ID" value="NZ_AWEZ01000061.1"/>
</dbReference>
<comment type="catalytic activity">
    <reaction evidence="3 4">
        <text>holo-[ACP] + malonyl-CoA = malonyl-[ACP] + CoA</text>
        <dbReference type="Rhea" id="RHEA:41792"/>
        <dbReference type="Rhea" id="RHEA-COMP:9623"/>
        <dbReference type="Rhea" id="RHEA-COMP:9685"/>
        <dbReference type="ChEBI" id="CHEBI:57287"/>
        <dbReference type="ChEBI" id="CHEBI:57384"/>
        <dbReference type="ChEBI" id="CHEBI:64479"/>
        <dbReference type="ChEBI" id="CHEBI:78449"/>
        <dbReference type="EC" id="2.3.1.39"/>
    </reaction>
</comment>
<gene>
    <name evidence="7" type="ORF">HMPREF1316_0966</name>
</gene>
<dbReference type="SMART" id="SM00827">
    <property type="entry name" value="PKS_AT"/>
    <property type="match status" value="1"/>
</dbReference>
<sequence>MGKVAFLFAGQGAQHPGMGKELACAEAAAKATFDTLEAAMPGLSALCFEGTEEELTRTENTQPSVFAVDLAAARALVAHGVTPDAVAGFSLGEVAALTFAGAFGDEDGFALVRHRGDLMAACCAAHPSGMRAVVKLDAPTVEALAEQAGAWPVNYNSPQQTVVAGTPDALERLEALVKGARGRALKMAVAGAFHSPLMADASTGLASWLKACAPKPCAPPVWANTTGEPYPADPAAMAGLLAGQASHPVRWTRTLQGLRAQGFDTFVEVGPGSTLTKLVQRTLEGVCALACETPGQLSAVLEIVGKE</sequence>
<keyword evidence="1 4" id="KW-0808">Transferase</keyword>
<evidence type="ECO:0000256" key="5">
    <source>
        <dbReference type="PIRSR" id="PIRSR000446-1"/>
    </source>
</evidence>
<protein>
    <recommendedName>
        <fullName evidence="4">Malonyl CoA-acyl carrier protein transacylase</fullName>
        <ecNumber evidence="4">2.3.1.39</ecNumber>
    </recommendedName>
</protein>
<feature type="active site" evidence="5">
    <location>
        <position position="194"/>
    </location>
</feature>
<dbReference type="PANTHER" id="PTHR42681:SF1">
    <property type="entry name" value="MALONYL-COA-ACYL CARRIER PROTEIN TRANSACYLASE, MITOCHONDRIAL"/>
    <property type="match status" value="1"/>
</dbReference>
<dbReference type="EMBL" id="AWEZ01000061">
    <property type="protein sequence ID" value="ERL06900.1"/>
    <property type="molecule type" value="Genomic_DNA"/>
</dbReference>
<dbReference type="InterPro" id="IPR050858">
    <property type="entry name" value="Mal-CoA-ACP_Trans/PKS_FabD"/>
</dbReference>
<feature type="domain" description="Malonyl-CoA:ACP transacylase (MAT)" evidence="6">
    <location>
        <begin position="7"/>
        <end position="296"/>
    </location>
</feature>
<evidence type="ECO:0000256" key="3">
    <source>
        <dbReference type="ARBA" id="ARBA00048462"/>
    </source>
</evidence>
<dbReference type="GO" id="GO:0004314">
    <property type="term" value="F:[acyl-carrier-protein] S-malonyltransferase activity"/>
    <property type="evidence" value="ECO:0007669"/>
    <property type="project" value="UniProtKB-EC"/>
</dbReference>
<proteinExistence type="inferred from homology"/>
<keyword evidence="2 4" id="KW-0012">Acyltransferase</keyword>
<evidence type="ECO:0000313" key="8">
    <source>
        <dbReference type="Proteomes" id="UP000016638"/>
    </source>
</evidence>
<dbReference type="Pfam" id="PF00698">
    <property type="entry name" value="Acyl_transf_1"/>
    <property type="match status" value="1"/>
</dbReference>
<dbReference type="Proteomes" id="UP000016638">
    <property type="component" value="Unassembled WGS sequence"/>
</dbReference>
<comment type="similarity">
    <text evidence="4">Belongs to the fabD family.</text>
</comment>
<dbReference type="Gene3D" id="3.30.70.250">
    <property type="entry name" value="Malonyl-CoA ACP transacylase, ACP-binding"/>
    <property type="match status" value="1"/>
</dbReference>
<dbReference type="EC" id="2.3.1.39" evidence="4"/>
<name>U2TKB6_9ACTN</name>
<feature type="active site" evidence="5">
    <location>
        <position position="90"/>
    </location>
</feature>
<dbReference type="InterPro" id="IPR016035">
    <property type="entry name" value="Acyl_Trfase/lysoPLipase"/>
</dbReference>
<dbReference type="PIRSF" id="PIRSF000446">
    <property type="entry name" value="Mct"/>
    <property type="match status" value="1"/>
</dbReference>
<evidence type="ECO:0000256" key="4">
    <source>
        <dbReference type="PIRNR" id="PIRNR000446"/>
    </source>
</evidence>
<dbReference type="SUPFAM" id="SSF55048">
    <property type="entry name" value="Probable ACP-binding domain of malonyl-CoA ACP transacylase"/>
    <property type="match status" value="1"/>
</dbReference>
<organism evidence="7 8">
    <name type="scientific">Olsenella profusa F0195</name>
    <dbReference type="NCBI Taxonomy" id="1125712"/>
    <lineage>
        <taxon>Bacteria</taxon>
        <taxon>Bacillati</taxon>
        <taxon>Actinomycetota</taxon>
        <taxon>Coriobacteriia</taxon>
        <taxon>Coriobacteriales</taxon>
        <taxon>Atopobiaceae</taxon>
        <taxon>Olsenella</taxon>
    </lineage>
</organism>
<dbReference type="GO" id="GO:0006633">
    <property type="term" value="P:fatty acid biosynthetic process"/>
    <property type="evidence" value="ECO:0007669"/>
    <property type="project" value="TreeGrafter"/>
</dbReference>
<dbReference type="InterPro" id="IPR024925">
    <property type="entry name" value="Malonyl_CoA-ACP_transAc"/>
</dbReference>
<evidence type="ECO:0000256" key="1">
    <source>
        <dbReference type="ARBA" id="ARBA00022679"/>
    </source>
</evidence>
<evidence type="ECO:0000256" key="2">
    <source>
        <dbReference type="ARBA" id="ARBA00023315"/>
    </source>
</evidence>
<dbReference type="InterPro" id="IPR001227">
    <property type="entry name" value="Ac_transferase_dom_sf"/>
</dbReference>